<name>A0A6C0HV49_9ZZZZ</name>
<proteinExistence type="predicted"/>
<keyword evidence="1" id="KW-0812">Transmembrane</keyword>
<evidence type="ECO:0000256" key="1">
    <source>
        <dbReference type="SAM" id="Phobius"/>
    </source>
</evidence>
<keyword evidence="1" id="KW-1133">Transmembrane helix</keyword>
<keyword evidence="1" id="KW-0472">Membrane</keyword>
<protein>
    <submittedName>
        <fullName evidence="2">Uncharacterized protein</fullName>
    </submittedName>
</protein>
<feature type="transmembrane region" description="Helical" evidence="1">
    <location>
        <begin position="38"/>
        <end position="58"/>
    </location>
</feature>
<dbReference type="EMBL" id="MN740020">
    <property type="protein sequence ID" value="QHT84591.1"/>
    <property type="molecule type" value="Genomic_DNA"/>
</dbReference>
<organism evidence="2">
    <name type="scientific">viral metagenome</name>
    <dbReference type="NCBI Taxonomy" id="1070528"/>
    <lineage>
        <taxon>unclassified sequences</taxon>
        <taxon>metagenomes</taxon>
        <taxon>organismal metagenomes</taxon>
    </lineage>
</organism>
<reference evidence="2" key="1">
    <citation type="journal article" date="2020" name="Nature">
        <title>Giant virus diversity and host interactions through global metagenomics.</title>
        <authorList>
            <person name="Schulz F."/>
            <person name="Roux S."/>
            <person name="Paez-Espino D."/>
            <person name="Jungbluth S."/>
            <person name="Walsh D.A."/>
            <person name="Denef V.J."/>
            <person name="McMahon K.D."/>
            <person name="Konstantinidis K.T."/>
            <person name="Eloe-Fadrosh E.A."/>
            <person name="Kyrpides N.C."/>
            <person name="Woyke T."/>
        </authorList>
    </citation>
    <scope>NUCLEOTIDE SEQUENCE</scope>
    <source>
        <strain evidence="2">GVMAG-M-3300023184-177</strain>
    </source>
</reference>
<dbReference type="AlphaFoldDB" id="A0A6C0HV49"/>
<feature type="transmembrane region" description="Helical" evidence="1">
    <location>
        <begin position="78"/>
        <end position="99"/>
    </location>
</feature>
<sequence length="141" mass="16670">MSFIYITNNVGNLFNRFIWKDLGIIFNDFMNFIIENRLTSLLIIALMGIAISGLVTSLKTNIIEYYLNRFFKTSNNNFVMLFTALIQFIIIIVIIFFIYRYILKKIAEPFIQNKVQFDDISWKKNVLTELHTLNTNLSQHK</sequence>
<accession>A0A6C0HV49</accession>
<evidence type="ECO:0000313" key="2">
    <source>
        <dbReference type="EMBL" id="QHT84591.1"/>
    </source>
</evidence>